<evidence type="ECO:0000313" key="1">
    <source>
        <dbReference type="EMBL" id="CAE4617980.1"/>
    </source>
</evidence>
<reference evidence="1" key="1">
    <citation type="submission" date="2021-01" db="EMBL/GenBank/DDBJ databases">
        <authorList>
            <person name="Corre E."/>
            <person name="Pelletier E."/>
            <person name="Niang G."/>
            <person name="Scheremetjew M."/>
            <person name="Finn R."/>
            <person name="Kale V."/>
            <person name="Holt S."/>
            <person name="Cochrane G."/>
            <person name="Meng A."/>
            <person name="Brown T."/>
            <person name="Cohen L."/>
        </authorList>
    </citation>
    <scope>NUCLEOTIDE SEQUENCE</scope>
    <source>
        <strain evidence="1">CCMP3105</strain>
    </source>
</reference>
<protein>
    <submittedName>
        <fullName evidence="1">Uncharacterized protein</fullName>
    </submittedName>
</protein>
<accession>A0A7S4RKW7</accession>
<sequence length="308" mass="33775">MDAAAVGERWRLLAEGPVLGAVWRCLSGDAVLQMSRAQPELWRGGLDLVPGRLQNRTLFALLTSSERGAALQALPALEKAMLFENFCRPLAERSHGDARGPEASVGRWVTGPGTFVPPTMERCLVGLGAHVGRPLSPWCLRMENTDLLCNLDPSGLVWCFPQAVRPRTATFRCRPAASRPYRCGGVFALAEGLGNDKGPEKPAVFISFTCDPEGRFVCALQEGGRTIALGHWFEGEWCTVRAVLDWDLRVARCRLHHDRAAGQAAEGGRPDEEVEVPFKNGECGGCRYLLLYNQTGDFEARWTDILVA</sequence>
<proteinExistence type="predicted"/>
<dbReference type="AlphaFoldDB" id="A0A7S4RKW7"/>
<name>A0A7S4RKW7_9DINO</name>
<gene>
    <name evidence="1" type="ORF">AMON00008_LOCUS37117</name>
</gene>
<organism evidence="1">
    <name type="scientific">Alexandrium monilatum</name>
    <dbReference type="NCBI Taxonomy" id="311494"/>
    <lineage>
        <taxon>Eukaryota</taxon>
        <taxon>Sar</taxon>
        <taxon>Alveolata</taxon>
        <taxon>Dinophyceae</taxon>
        <taxon>Gonyaulacales</taxon>
        <taxon>Pyrocystaceae</taxon>
        <taxon>Alexandrium</taxon>
    </lineage>
</organism>
<dbReference type="EMBL" id="HBNR01052886">
    <property type="protein sequence ID" value="CAE4617980.1"/>
    <property type="molecule type" value="Transcribed_RNA"/>
</dbReference>